<sequence length="603" mass="68867">MPSDIENDIYINDPPPPYEDPKSNTLASSYYEQENNYLKQENELLKKELALLKRDNLQLKQGHSVLEEHIQLLNSQIHLIKQNKEQLDDNYAILRKNHVLLQRENSDLLCWLALATEREEQTLLYLQTLEACALALNDSPEIDTLRLKMQELETTLQAQKGELSAEIGKQIDEKSQLIQENILELFNQLIHGEVYTQLVSELELKLSTIIHQEQETFFNEISEKLTATHALTQQYLDDKTKKLITLKQIREDEKSNLFYNTSYIALWAKIIGVISIFSQLVEKKAGTGRKMVELSSSMIGGLLGSVPIVGALLDTVASFTLKELGDGVIDYFEDKRIQNILAILQNPDHAKKMAELFARFLTLRYQNEIQFWDPKTIKHAATMYSNQVYELSTSGKIKDCKTSSLEEKVEVFLNSLKTLSEKEIIYESNKEETATLSTTTSSPKIKLQLGKKSIKTKVQEQTQTLRLKVNDAERLSVFAKVQLQRVQEESYTQQKQIAALQSEFASFKTQAREEFDDFKTVISGLREIIANWLTPPIDAKKSPEETNAIKPAHPSGSKGSPTPRGRPKSQKVNSFINFFNKDKNDVVDSKLSKSDSFFYSTER</sequence>
<gene>
    <name evidence="3" type="ORF">clem_13775</name>
</gene>
<keyword evidence="4" id="KW-1185">Reference proteome</keyword>
<feature type="region of interest" description="Disordered" evidence="2">
    <location>
        <begin position="537"/>
        <end position="573"/>
    </location>
</feature>
<accession>A0A222P623</accession>
<dbReference type="Proteomes" id="UP000201728">
    <property type="component" value="Chromosome"/>
</dbReference>
<dbReference type="RefSeq" id="WP_094092036.1">
    <property type="nucleotide sequence ID" value="NZ_CP016397.1"/>
</dbReference>
<dbReference type="KEGG" id="lcd:clem_13775"/>
<proteinExistence type="predicted"/>
<dbReference type="OrthoDB" id="5636420at2"/>
<evidence type="ECO:0000256" key="2">
    <source>
        <dbReference type="SAM" id="MobiDB-lite"/>
    </source>
</evidence>
<evidence type="ECO:0000313" key="4">
    <source>
        <dbReference type="Proteomes" id="UP000201728"/>
    </source>
</evidence>
<reference evidence="4" key="1">
    <citation type="submission" date="2016-07" db="EMBL/GenBank/DDBJ databases">
        <authorList>
            <person name="Florea S."/>
            <person name="Webb J.S."/>
            <person name="Jaromczyk J."/>
            <person name="Schardl C.L."/>
        </authorList>
    </citation>
    <scope>NUCLEOTIDE SEQUENCE [LARGE SCALE GENOMIC DNA]</scope>
    <source>
        <strain evidence="4">CDC-D5610</strain>
    </source>
</reference>
<organism evidence="3 4">
    <name type="scientific">Legionella clemsonensis</name>
    <dbReference type="NCBI Taxonomy" id="1867846"/>
    <lineage>
        <taxon>Bacteria</taxon>
        <taxon>Pseudomonadati</taxon>
        <taxon>Pseudomonadota</taxon>
        <taxon>Gammaproteobacteria</taxon>
        <taxon>Legionellales</taxon>
        <taxon>Legionellaceae</taxon>
        <taxon>Legionella</taxon>
    </lineage>
</organism>
<feature type="coiled-coil region" evidence="1">
    <location>
        <begin position="469"/>
        <end position="503"/>
    </location>
</feature>
<evidence type="ECO:0000256" key="1">
    <source>
        <dbReference type="SAM" id="Coils"/>
    </source>
</evidence>
<dbReference type="AlphaFoldDB" id="A0A222P623"/>
<dbReference type="EMBL" id="CP016397">
    <property type="protein sequence ID" value="ASQ47282.1"/>
    <property type="molecule type" value="Genomic_DNA"/>
</dbReference>
<name>A0A222P623_9GAMM</name>
<keyword evidence="1" id="KW-0175">Coiled coil</keyword>
<protein>
    <submittedName>
        <fullName evidence="3">Uncharacterized protein</fullName>
    </submittedName>
</protein>
<feature type="coiled-coil region" evidence="1">
    <location>
        <begin position="35"/>
        <end position="104"/>
    </location>
</feature>
<feature type="region of interest" description="Disordered" evidence="2">
    <location>
        <begin position="1"/>
        <end position="22"/>
    </location>
</feature>
<evidence type="ECO:0000313" key="3">
    <source>
        <dbReference type="EMBL" id="ASQ47282.1"/>
    </source>
</evidence>